<dbReference type="InterPro" id="IPR051141">
    <property type="entry name" value="UPF0339_domain"/>
</dbReference>
<dbReference type="EMBL" id="QQST01000001">
    <property type="protein sequence ID" value="RDI70244.1"/>
    <property type="molecule type" value="Genomic_DNA"/>
</dbReference>
<dbReference type="SUPFAM" id="SSF160113">
    <property type="entry name" value="YegP-like"/>
    <property type="match status" value="1"/>
</dbReference>
<dbReference type="PANTHER" id="PTHR40606:SF1">
    <property type="entry name" value="UPF0339 PROTEIN YEGP"/>
    <property type="match status" value="1"/>
</dbReference>
<dbReference type="OrthoDB" id="108721at2157"/>
<dbReference type="InterPro" id="IPR010879">
    <property type="entry name" value="DUF1508"/>
</dbReference>
<feature type="region of interest" description="Disordered" evidence="1">
    <location>
        <begin position="38"/>
        <end position="59"/>
    </location>
</feature>
<dbReference type="NCBIfam" id="NF041908">
    <property type="entry name" value="HVO_2922"/>
    <property type="match status" value="1"/>
</dbReference>
<evidence type="ECO:0000256" key="1">
    <source>
        <dbReference type="SAM" id="MobiDB-lite"/>
    </source>
</evidence>
<reference evidence="5" key="2">
    <citation type="submission" date="2016-10" db="EMBL/GenBank/DDBJ databases">
        <authorList>
            <person name="Varghese N."/>
            <person name="Submissions S."/>
        </authorList>
    </citation>
    <scope>NUCLEOTIDE SEQUENCE [LARGE SCALE GENOMIC DNA]</scope>
    <source>
        <strain evidence="5">CGMCC 1.12397</strain>
    </source>
</reference>
<evidence type="ECO:0000313" key="6">
    <source>
        <dbReference type="Proteomes" id="UP000255421"/>
    </source>
</evidence>
<reference evidence="3 6" key="3">
    <citation type="submission" date="2018-07" db="EMBL/GenBank/DDBJ databases">
        <title>Genome sequence of extremly halophilic archaeon Halopelagius longus strain BC12-B1.</title>
        <authorList>
            <person name="Zhang X."/>
        </authorList>
    </citation>
    <scope>NUCLEOTIDE SEQUENCE [LARGE SCALE GENOMIC DNA]</scope>
    <source>
        <strain evidence="3 6">BC12-B1</strain>
    </source>
</reference>
<dbReference type="Proteomes" id="UP000199289">
    <property type="component" value="Unassembled WGS sequence"/>
</dbReference>
<keyword evidence="6" id="KW-1185">Reference proteome</keyword>
<evidence type="ECO:0000313" key="4">
    <source>
        <dbReference type="EMBL" id="SDQ25721.1"/>
    </source>
</evidence>
<accession>A0A1H0ZF14</accession>
<dbReference type="EMBL" id="FNKQ01000001">
    <property type="protein sequence ID" value="SDQ25721.1"/>
    <property type="molecule type" value="Genomic_DNA"/>
</dbReference>
<organism evidence="4 5">
    <name type="scientific">Halopelagius longus</name>
    <dbReference type="NCBI Taxonomy" id="1236180"/>
    <lineage>
        <taxon>Archaea</taxon>
        <taxon>Methanobacteriati</taxon>
        <taxon>Methanobacteriota</taxon>
        <taxon>Stenosarchaea group</taxon>
        <taxon>Halobacteria</taxon>
        <taxon>Halobacteriales</taxon>
        <taxon>Haloferacaceae</taxon>
    </lineage>
</organism>
<proteinExistence type="predicted"/>
<protein>
    <submittedName>
        <fullName evidence="3">DUF1508 domain-containing protein</fullName>
    </submittedName>
</protein>
<reference evidence="4" key="1">
    <citation type="submission" date="2016-10" db="EMBL/GenBank/DDBJ databases">
        <authorList>
            <person name="de Groot N.N."/>
        </authorList>
    </citation>
    <scope>NUCLEOTIDE SEQUENCE [LARGE SCALE GENOMIC DNA]</scope>
    <source>
        <strain evidence="4">CGMCC 1.12397</strain>
    </source>
</reference>
<gene>
    <name evidence="3" type="ORF">DWB78_00060</name>
    <name evidence="4" type="ORF">SAMN05216278_1172</name>
</gene>
<dbReference type="Gene3D" id="2.30.29.80">
    <property type="match status" value="1"/>
</dbReference>
<evidence type="ECO:0000313" key="3">
    <source>
        <dbReference type="EMBL" id="RDI70244.1"/>
    </source>
</evidence>
<dbReference type="Proteomes" id="UP000255421">
    <property type="component" value="Unassembled WGS sequence"/>
</dbReference>
<sequence length="59" mass="6560">MSATFELYEDTVGQYRWRLVHDNGNVIADSGEGYASKQKAKQGIRSVKSNAPEATIEEL</sequence>
<name>A0A1H0ZF14_9EURY</name>
<dbReference type="InterPro" id="IPR036913">
    <property type="entry name" value="YegP-like_sf"/>
</dbReference>
<dbReference type="PANTHER" id="PTHR40606">
    <property type="match status" value="1"/>
</dbReference>
<evidence type="ECO:0000313" key="5">
    <source>
        <dbReference type="Proteomes" id="UP000199289"/>
    </source>
</evidence>
<feature type="domain" description="DUF1508" evidence="2">
    <location>
        <begin position="10"/>
        <end position="58"/>
    </location>
</feature>
<evidence type="ECO:0000259" key="2">
    <source>
        <dbReference type="Pfam" id="PF07411"/>
    </source>
</evidence>
<dbReference type="AlphaFoldDB" id="A0A1H0ZF14"/>
<dbReference type="Pfam" id="PF07411">
    <property type="entry name" value="DUF1508"/>
    <property type="match status" value="1"/>
</dbReference>